<dbReference type="InterPro" id="IPR027417">
    <property type="entry name" value="P-loop_NTPase"/>
</dbReference>
<evidence type="ECO:0000256" key="3">
    <source>
        <dbReference type="ARBA" id="ARBA00022741"/>
    </source>
</evidence>
<evidence type="ECO:0000256" key="5">
    <source>
        <dbReference type="ARBA" id="ARBA00022989"/>
    </source>
</evidence>
<dbReference type="Pfam" id="PF00664">
    <property type="entry name" value="ABC_membrane"/>
    <property type="match status" value="1"/>
</dbReference>
<dbReference type="EMBL" id="AP024480">
    <property type="protein sequence ID" value="BCS82244.1"/>
    <property type="molecule type" value="Genomic_DNA"/>
</dbReference>
<dbReference type="SUPFAM" id="SSF90123">
    <property type="entry name" value="ABC transporter transmembrane region"/>
    <property type="match status" value="1"/>
</dbReference>
<proteinExistence type="predicted"/>
<dbReference type="InterPro" id="IPR017871">
    <property type="entry name" value="ABC_transporter-like_CS"/>
</dbReference>
<protein>
    <submittedName>
        <fullName evidence="11">ABC transporter</fullName>
    </submittedName>
</protein>
<dbReference type="SUPFAM" id="SSF52540">
    <property type="entry name" value="P-loop containing nucleoside triphosphate hydrolases"/>
    <property type="match status" value="1"/>
</dbReference>
<keyword evidence="12" id="KW-1185">Reference proteome</keyword>
<evidence type="ECO:0000256" key="8">
    <source>
        <dbReference type="SAM" id="Phobius"/>
    </source>
</evidence>
<sequence>MSERQTASYRPHMQRMRRRGPGGPMGPGFVGEKPKDFKTAMKKLIKYLSAYKFSIIAVIVLAMLSAAFSIAGPKILSKAITKIFEGLMSKISGSSNGIDFEYVGKIILILLGLYIVSALFGYIQGWIMSGVSMKLTYRLRKEISQKINRLPLKYFESTNQGEILSRITNDVDTLTQTLNQSLTQIITSTTMVIGALVMMLSINVLMTVVALLIIPISFSVVALIIGKSQKFFMQQQEYLGHVNGQVEEAYGGHVVIKAFNAEKKTIDKFNFFNNKLYDAAWKSQFLTGVMMPLMNIIGNLGYVVVTVMGSYLTIKRTIEVGDIQAFVQYIRSFTQPIAQIANISNILQQTAACSERVFEFLEEEEEVPDTPNPEIDLENIKGNVEFRNVRFGYKPDKIVINNFSADIKAGQKIAIVGPTGAGKTTIVKLLMRYYDVNDGAILIDGHDIREFKREDLRSFFGMVLQDTWLYNGTIKDNIRYGKPDATDDEVIRAAKLAHADHFIRTLPQGYDTVLNEETTNISQGQKQLLTIARAILKDPKILILDEATSSVDTLTELQIQKAMDNLMKGRTSFIIAHRLSTIRNADLILVMDHGDIVEQGTHKELLQKGGFYAQLYYSQFEKEEEVV</sequence>
<dbReference type="SMART" id="SM00382">
    <property type="entry name" value="AAA"/>
    <property type="match status" value="1"/>
</dbReference>
<name>A0ABN6EA30_9FIRM</name>
<dbReference type="RefSeq" id="WP_207179690.1">
    <property type="nucleotide sequence ID" value="NZ_AP024480.1"/>
</dbReference>
<keyword evidence="5 8" id="KW-1133">Transmembrane helix</keyword>
<keyword evidence="4" id="KW-0067">ATP-binding</keyword>
<dbReference type="CDD" id="cd18547">
    <property type="entry name" value="ABC_6TM_Tm288_like"/>
    <property type="match status" value="1"/>
</dbReference>
<evidence type="ECO:0000259" key="9">
    <source>
        <dbReference type="PROSITE" id="PS50893"/>
    </source>
</evidence>
<feature type="domain" description="ABC transporter" evidence="9">
    <location>
        <begin position="384"/>
        <end position="618"/>
    </location>
</feature>
<feature type="transmembrane region" description="Helical" evidence="8">
    <location>
        <begin position="50"/>
        <end position="71"/>
    </location>
</feature>
<dbReference type="PROSITE" id="PS50929">
    <property type="entry name" value="ABC_TM1F"/>
    <property type="match status" value="1"/>
</dbReference>
<keyword evidence="2 8" id="KW-0812">Transmembrane</keyword>
<evidence type="ECO:0000313" key="11">
    <source>
        <dbReference type="EMBL" id="BCS82244.1"/>
    </source>
</evidence>
<gene>
    <name evidence="11" type="ORF">CaldiYA01_22040</name>
</gene>
<dbReference type="InterPro" id="IPR039421">
    <property type="entry name" value="Type_1_exporter"/>
</dbReference>
<feature type="transmembrane region" description="Helical" evidence="8">
    <location>
        <begin position="182"/>
        <end position="202"/>
    </location>
</feature>
<keyword evidence="6 8" id="KW-0472">Membrane</keyword>
<dbReference type="Gene3D" id="3.40.50.300">
    <property type="entry name" value="P-loop containing nucleotide triphosphate hydrolases"/>
    <property type="match status" value="1"/>
</dbReference>
<dbReference type="InterPro" id="IPR003593">
    <property type="entry name" value="AAA+_ATPase"/>
</dbReference>
<evidence type="ECO:0000256" key="7">
    <source>
        <dbReference type="SAM" id="MobiDB-lite"/>
    </source>
</evidence>
<evidence type="ECO:0000256" key="6">
    <source>
        <dbReference type="ARBA" id="ARBA00023136"/>
    </source>
</evidence>
<dbReference type="Pfam" id="PF00005">
    <property type="entry name" value="ABC_tran"/>
    <property type="match status" value="1"/>
</dbReference>
<dbReference type="PROSITE" id="PS50893">
    <property type="entry name" value="ABC_TRANSPORTER_2"/>
    <property type="match status" value="1"/>
</dbReference>
<dbReference type="Gene3D" id="1.20.1560.10">
    <property type="entry name" value="ABC transporter type 1, transmembrane domain"/>
    <property type="match status" value="1"/>
</dbReference>
<accession>A0ABN6EA30</accession>
<dbReference type="PROSITE" id="PS00211">
    <property type="entry name" value="ABC_TRANSPORTER_1"/>
    <property type="match status" value="1"/>
</dbReference>
<dbReference type="PANTHER" id="PTHR43394:SF1">
    <property type="entry name" value="ATP-BINDING CASSETTE SUB-FAMILY B MEMBER 10, MITOCHONDRIAL"/>
    <property type="match status" value="1"/>
</dbReference>
<dbReference type="PANTHER" id="PTHR43394">
    <property type="entry name" value="ATP-DEPENDENT PERMEASE MDL1, MITOCHONDRIAL"/>
    <property type="match status" value="1"/>
</dbReference>
<evidence type="ECO:0000256" key="1">
    <source>
        <dbReference type="ARBA" id="ARBA00004651"/>
    </source>
</evidence>
<evidence type="ECO:0000259" key="10">
    <source>
        <dbReference type="PROSITE" id="PS50929"/>
    </source>
</evidence>
<evidence type="ECO:0000256" key="4">
    <source>
        <dbReference type="ARBA" id="ARBA00022840"/>
    </source>
</evidence>
<evidence type="ECO:0000256" key="2">
    <source>
        <dbReference type="ARBA" id="ARBA00022692"/>
    </source>
</evidence>
<dbReference type="InterPro" id="IPR011527">
    <property type="entry name" value="ABC1_TM_dom"/>
</dbReference>
<feature type="transmembrane region" description="Helical" evidence="8">
    <location>
        <begin position="106"/>
        <end position="131"/>
    </location>
</feature>
<comment type="subcellular location">
    <subcellularLocation>
        <location evidence="1">Cell membrane</location>
        <topology evidence="1">Multi-pass membrane protein</topology>
    </subcellularLocation>
</comment>
<feature type="domain" description="ABC transmembrane type-1" evidence="10">
    <location>
        <begin position="56"/>
        <end position="349"/>
    </location>
</feature>
<feature type="region of interest" description="Disordered" evidence="7">
    <location>
        <begin position="1"/>
        <end position="28"/>
    </location>
</feature>
<keyword evidence="3" id="KW-0547">Nucleotide-binding</keyword>
<feature type="transmembrane region" description="Helical" evidence="8">
    <location>
        <begin position="293"/>
        <end position="314"/>
    </location>
</feature>
<organism evidence="11 12">
    <name type="scientific">Caldicellulosiruptor diazotrophicus</name>
    <dbReference type="NCBI Taxonomy" id="2806205"/>
    <lineage>
        <taxon>Bacteria</taxon>
        <taxon>Bacillati</taxon>
        <taxon>Bacillota</taxon>
        <taxon>Bacillota incertae sedis</taxon>
        <taxon>Caldicellulosiruptorales</taxon>
        <taxon>Caldicellulosiruptoraceae</taxon>
        <taxon>Caldicellulosiruptor</taxon>
    </lineage>
</organism>
<dbReference type="Proteomes" id="UP000663623">
    <property type="component" value="Chromosome"/>
</dbReference>
<dbReference type="InterPro" id="IPR036640">
    <property type="entry name" value="ABC1_TM_sf"/>
</dbReference>
<dbReference type="InterPro" id="IPR003439">
    <property type="entry name" value="ABC_transporter-like_ATP-bd"/>
</dbReference>
<evidence type="ECO:0000313" key="12">
    <source>
        <dbReference type="Proteomes" id="UP000663623"/>
    </source>
</evidence>
<feature type="transmembrane region" description="Helical" evidence="8">
    <location>
        <begin position="208"/>
        <end position="226"/>
    </location>
</feature>
<reference evidence="11 12" key="1">
    <citation type="submission" date="2021-02" db="EMBL/GenBank/DDBJ databases">
        <title>Nitrogen-fixing ability and nitrogen fixation related genes of thermophilic fermentative bacteria in the genus Caldicellulosiruptor.</title>
        <authorList>
            <person name="Chen Y."/>
            <person name="Nishihara A."/>
            <person name="Haruta S."/>
        </authorList>
    </citation>
    <scope>NUCLEOTIDE SEQUENCE [LARGE SCALE GENOMIC DNA]</scope>
    <source>
        <strain evidence="11 12">YA01</strain>
    </source>
</reference>